<accession>A0A1Y1U5H8</accession>
<dbReference type="RefSeq" id="XP_021867636.1">
    <property type="nucleotide sequence ID" value="XM_022013732.1"/>
</dbReference>
<comment type="caution">
    <text evidence="2">The sequence shown here is derived from an EMBL/GenBank/DDBJ whole genome shotgun (WGS) entry which is preliminary data.</text>
</comment>
<evidence type="ECO:0000256" key="1">
    <source>
        <dbReference type="SAM" id="MobiDB-lite"/>
    </source>
</evidence>
<dbReference type="GeneID" id="33555540"/>
<feature type="region of interest" description="Disordered" evidence="1">
    <location>
        <begin position="273"/>
        <end position="292"/>
    </location>
</feature>
<feature type="region of interest" description="Disordered" evidence="1">
    <location>
        <begin position="389"/>
        <end position="416"/>
    </location>
</feature>
<evidence type="ECO:0008006" key="4">
    <source>
        <dbReference type="Google" id="ProtNLM"/>
    </source>
</evidence>
<protein>
    <recommendedName>
        <fullName evidence="4">F-box domain-containing protein</fullName>
    </recommendedName>
</protein>
<dbReference type="OrthoDB" id="2017782at2759"/>
<evidence type="ECO:0000313" key="3">
    <source>
        <dbReference type="Proteomes" id="UP000193218"/>
    </source>
</evidence>
<keyword evidence="3" id="KW-1185">Reference proteome</keyword>
<reference evidence="2 3" key="1">
    <citation type="submission" date="2017-03" db="EMBL/GenBank/DDBJ databases">
        <title>Widespread Adenine N6-methylation of Active Genes in Fungi.</title>
        <authorList>
            <consortium name="DOE Joint Genome Institute"/>
            <person name="Mondo S.J."/>
            <person name="Dannebaum R.O."/>
            <person name="Kuo R.C."/>
            <person name="Louie K.B."/>
            <person name="Bewick A.J."/>
            <person name="Labutti K."/>
            <person name="Haridas S."/>
            <person name="Kuo A."/>
            <person name="Salamov A."/>
            <person name="Ahrendt S.R."/>
            <person name="Lau R."/>
            <person name="Bowen B.P."/>
            <person name="Lipzen A."/>
            <person name="Sullivan W."/>
            <person name="Andreopoulos W.B."/>
            <person name="Clum A."/>
            <person name="Lindquist E."/>
            <person name="Daum C."/>
            <person name="Northen T.R."/>
            <person name="Ramamoorthy G."/>
            <person name="Schmitz R.J."/>
            <person name="Gryganskyi A."/>
            <person name="Culley D."/>
            <person name="Magnuson J."/>
            <person name="James T.Y."/>
            <person name="O'Malley M.A."/>
            <person name="Stajich J.E."/>
            <person name="Spatafora J.W."/>
            <person name="Visel A."/>
            <person name="Grigoriev I.V."/>
        </authorList>
    </citation>
    <scope>NUCLEOTIDE SEQUENCE [LARGE SCALE GENOMIC DNA]</scope>
    <source>
        <strain evidence="2 3">NRRL Y-17943</strain>
    </source>
</reference>
<evidence type="ECO:0000313" key="2">
    <source>
        <dbReference type="EMBL" id="ORX33278.1"/>
    </source>
</evidence>
<name>A0A1Y1U5H8_9TREE</name>
<dbReference type="AlphaFoldDB" id="A0A1Y1U5H8"/>
<proteinExistence type="predicted"/>
<dbReference type="Proteomes" id="UP000193218">
    <property type="component" value="Unassembled WGS sequence"/>
</dbReference>
<sequence length="546" mass="61502">MLDKIPPEVLTLIAYHSCLPTLLAPSTLLQTSRVIRDTISPSANPRLYARLYRTAFDTAAIERRLGEVNASQYTVELQRRVSSLYRLSRMVDRGDLTAIRDEDVWTIYLMLIENDGKNLEQLLDLNGILHLPTFLRLYHEQHLLAPALQPGYPAENIGRSLIMWIGWLLSQHNSGVPEPSVERDERLFVLRPYVFAPQQYEAYFAPWTILNLPLSSTTPRSSRASPYIADLSPKPRTVAINYFGKDTSICPPILSHAAILRFFTQAETSGRIAKTARPASENNVSVTESDSDDDDLLVAQRKDLLSSSLLHDRDFGRLLSCHDPFTCRGLKPSSWRGSMEGCWEGNFSFFDFDAFREMLAGQSRALYAGEFGEQHQVWRLKETFVRPKREQLQGRKGKSRAPPLTGPMTNAGFPTDVPSSTDAGLDTARAEVTTLNATIRQQLDAMVGYEIVPENEMDTAVDEDDGLEILVTGVGHSAWGRFILKGRVRAWDGLASLVKEYAPDSRGKWIYRGYVVAGDTFVGRWRDTFTPEAFIGYEGTFILNRR</sequence>
<gene>
    <name evidence="2" type="ORF">BD324DRAFT_585253</name>
</gene>
<dbReference type="EMBL" id="NBSH01000029">
    <property type="protein sequence ID" value="ORX33278.1"/>
    <property type="molecule type" value="Genomic_DNA"/>
</dbReference>
<organism evidence="2 3">
    <name type="scientific">Kockovaella imperatae</name>
    <dbReference type="NCBI Taxonomy" id="4999"/>
    <lineage>
        <taxon>Eukaryota</taxon>
        <taxon>Fungi</taxon>
        <taxon>Dikarya</taxon>
        <taxon>Basidiomycota</taxon>
        <taxon>Agaricomycotina</taxon>
        <taxon>Tremellomycetes</taxon>
        <taxon>Tremellales</taxon>
        <taxon>Cuniculitremaceae</taxon>
        <taxon>Kockovaella</taxon>
    </lineage>
</organism>
<dbReference type="InParanoid" id="A0A1Y1U5H8"/>